<evidence type="ECO:0000313" key="2">
    <source>
        <dbReference type="EMBL" id="PNR36509.1"/>
    </source>
</evidence>
<reference evidence="3" key="3">
    <citation type="submission" date="2020-12" db="UniProtKB">
        <authorList>
            <consortium name="EnsemblPlants"/>
        </authorList>
    </citation>
    <scope>IDENTIFICATION</scope>
</reference>
<evidence type="ECO:0000313" key="3">
    <source>
        <dbReference type="EnsemblPlants" id="Pp3c17_20130V3.1"/>
    </source>
</evidence>
<proteinExistence type="predicted"/>
<name>A9SCH3_PHYPA</name>
<dbReference type="OMA" id="ITIMIML"/>
<dbReference type="PaxDb" id="3218-PP1S65_247V6.1"/>
<dbReference type="Proteomes" id="UP000006727">
    <property type="component" value="Chromosome 17"/>
</dbReference>
<keyword evidence="1" id="KW-1133">Transmembrane helix</keyword>
<dbReference type="Gramene" id="Pp3c17_20130V3.2">
    <property type="protein sequence ID" value="Pp3c17_20130V3.2"/>
    <property type="gene ID" value="Pp3c17_20130"/>
</dbReference>
<dbReference type="OrthoDB" id="658712at2759"/>
<sequence>MSKWGSDGVTIEIYIRGRGPMHKLKLPWEGYEKNQVDLEGLMRKYRLKILYAYSLTHGRGVQQHYSPKTGLSLISYSGKQDSIIRYDADLKPTIGVVVSRYPVAAALVALLVVGTTTSQARWVVSMQQALGGRAAWIACFVVMMLSHLARRIMTKRTRKHKTTTTTTKTM</sequence>
<dbReference type="PANTHER" id="PTHR35475">
    <property type="entry name" value="WD REPEAT PROTEIN"/>
    <property type="match status" value="1"/>
</dbReference>
<dbReference type="PANTHER" id="PTHR35475:SF1">
    <property type="entry name" value="WD REPEAT PROTEIN"/>
    <property type="match status" value="1"/>
</dbReference>
<dbReference type="EMBL" id="ABEU02000017">
    <property type="protein sequence ID" value="PNR36509.1"/>
    <property type="molecule type" value="Genomic_DNA"/>
</dbReference>
<accession>A9SCH3</accession>
<feature type="transmembrane region" description="Helical" evidence="1">
    <location>
        <begin position="101"/>
        <end position="124"/>
    </location>
</feature>
<dbReference type="HOGENOM" id="CLU_1790178_0_0_1"/>
<dbReference type="Gramene" id="Pp3c17_20130V3.1">
    <property type="protein sequence ID" value="Pp3c17_20130V3.1"/>
    <property type="gene ID" value="Pp3c17_20130"/>
</dbReference>
<dbReference type="GeneID" id="112294533"/>
<reference evidence="2 4" key="2">
    <citation type="journal article" date="2018" name="Plant J.">
        <title>The Physcomitrella patens chromosome-scale assembly reveals moss genome structure and evolution.</title>
        <authorList>
            <person name="Lang D."/>
            <person name="Ullrich K.K."/>
            <person name="Murat F."/>
            <person name="Fuchs J."/>
            <person name="Jenkins J."/>
            <person name="Haas F.B."/>
            <person name="Piednoel M."/>
            <person name="Gundlach H."/>
            <person name="Van Bel M."/>
            <person name="Meyberg R."/>
            <person name="Vives C."/>
            <person name="Morata J."/>
            <person name="Symeonidi A."/>
            <person name="Hiss M."/>
            <person name="Muchero W."/>
            <person name="Kamisugi Y."/>
            <person name="Saleh O."/>
            <person name="Blanc G."/>
            <person name="Decker E.L."/>
            <person name="van Gessel N."/>
            <person name="Grimwood J."/>
            <person name="Hayes R.D."/>
            <person name="Graham S.W."/>
            <person name="Gunter L.E."/>
            <person name="McDaniel S.F."/>
            <person name="Hoernstein S.N.W."/>
            <person name="Larsson A."/>
            <person name="Li F.W."/>
            <person name="Perroud P.F."/>
            <person name="Phillips J."/>
            <person name="Ranjan P."/>
            <person name="Rokshar D.S."/>
            <person name="Rothfels C.J."/>
            <person name="Schneider L."/>
            <person name="Shu S."/>
            <person name="Stevenson D.W."/>
            <person name="Thummler F."/>
            <person name="Tillich M."/>
            <person name="Villarreal Aguilar J.C."/>
            <person name="Widiez T."/>
            <person name="Wong G.K."/>
            <person name="Wymore A."/>
            <person name="Zhang Y."/>
            <person name="Zimmer A.D."/>
            <person name="Quatrano R.S."/>
            <person name="Mayer K.F.X."/>
            <person name="Goodstein D."/>
            <person name="Casacuberta J.M."/>
            <person name="Vandepoele K."/>
            <person name="Reski R."/>
            <person name="Cuming A.C."/>
            <person name="Tuskan G.A."/>
            <person name="Maumus F."/>
            <person name="Salse J."/>
            <person name="Schmutz J."/>
            <person name="Rensing S.A."/>
        </authorList>
    </citation>
    <scope>NUCLEOTIDE SEQUENCE [LARGE SCALE GENOMIC DNA]</scope>
    <source>
        <strain evidence="3 4">cv. Gransden 2004</strain>
    </source>
</reference>
<reference evidence="2 4" key="1">
    <citation type="journal article" date="2008" name="Science">
        <title>The Physcomitrella genome reveals evolutionary insights into the conquest of land by plants.</title>
        <authorList>
            <person name="Rensing S."/>
            <person name="Lang D."/>
            <person name="Zimmer A."/>
            <person name="Terry A."/>
            <person name="Salamov A."/>
            <person name="Shapiro H."/>
            <person name="Nishiyama T."/>
            <person name="Perroud P.-F."/>
            <person name="Lindquist E."/>
            <person name="Kamisugi Y."/>
            <person name="Tanahashi T."/>
            <person name="Sakakibara K."/>
            <person name="Fujita T."/>
            <person name="Oishi K."/>
            <person name="Shin-I T."/>
            <person name="Kuroki Y."/>
            <person name="Toyoda A."/>
            <person name="Suzuki Y."/>
            <person name="Hashimoto A."/>
            <person name="Yamaguchi K."/>
            <person name="Sugano A."/>
            <person name="Kohara Y."/>
            <person name="Fujiyama A."/>
            <person name="Anterola A."/>
            <person name="Aoki S."/>
            <person name="Ashton N."/>
            <person name="Barbazuk W.B."/>
            <person name="Barker E."/>
            <person name="Bennetzen J."/>
            <person name="Bezanilla M."/>
            <person name="Blankenship R."/>
            <person name="Cho S.H."/>
            <person name="Dutcher S."/>
            <person name="Estelle M."/>
            <person name="Fawcett J.A."/>
            <person name="Gundlach H."/>
            <person name="Hanada K."/>
            <person name="Heyl A."/>
            <person name="Hicks K.A."/>
            <person name="Hugh J."/>
            <person name="Lohr M."/>
            <person name="Mayer K."/>
            <person name="Melkozernov A."/>
            <person name="Murata T."/>
            <person name="Nelson D."/>
            <person name="Pils B."/>
            <person name="Prigge M."/>
            <person name="Reiss B."/>
            <person name="Renner T."/>
            <person name="Rombauts S."/>
            <person name="Rushton P."/>
            <person name="Sanderfoot A."/>
            <person name="Schween G."/>
            <person name="Shiu S.-H."/>
            <person name="Stueber K."/>
            <person name="Theodoulou F.L."/>
            <person name="Tu H."/>
            <person name="Van de Peer Y."/>
            <person name="Verrier P.J."/>
            <person name="Waters E."/>
            <person name="Wood A."/>
            <person name="Yang L."/>
            <person name="Cove D."/>
            <person name="Cuming A."/>
            <person name="Hasebe M."/>
            <person name="Lucas S."/>
            <person name="Mishler D.B."/>
            <person name="Reski R."/>
            <person name="Grigoriev I."/>
            <person name="Quatrano R.S."/>
            <person name="Boore J.L."/>
        </authorList>
    </citation>
    <scope>NUCLEOTIDE SEQUENCE [LARGE SCALE GENOMIC DNA]</scope>
    <source>
        <strain evidence="3 4">cv. Gransden 2004</strain>
    </source>
</reference>
<dbReference type="AlphaFoldDB" id="A9SCH3"/>
<feature type="transmembrane region" description="Helical" evidence="1">
    <location>
        <begin position="130"/>
        <end position="149"/>
    </location>
</feature>
<keyword evidence="4" id="KW-1185">Reference proteome</keyword>
<evidence type="ECO:0000313" key="4">
    <source>
        <dbReference type="Proteomes" id="UP000006727"/>
    </source>
</evidence>
<keyword evidence="1" id="KW-0472">Membrane</keyword>
<evidence type="ECO:0000256" key="1">
    <source>
        <dbReference type="SAM" id="Phobius"/>
    </source>
</evidence>
<keyword evidence="1" id="KW-0812">Transmembrane</keyword>
<dbReference type="EnsemblPlants" id="Pp3c17_20130V3.2">
    <property type="protein sequence ID" value="Pp3c17_20130V3.2"/>
    <property type="gene ID" value="Pp3c17_20130"/>
</dbReference>
<organism evidence="2">
    <name type="scientific">Physcomitrium patens</name>
    <name type="common">Spreading-leaved earth moss</name>
    <name type="synonym">Physcomitrella patens</name>
    <dbReference type="NCBI Taxonomy" id="3218"/>
    <lineage>
        <taxon>Eukaryota</taxon>
        <taxon>Viridiplantae</taxon>
        <taxon>Streptophyta</taxon>
        <taxon>Embryophyta</taxon>
        <taxon>Bryophyta</taxon>
        <taxon>Bryophytina</taxon>
        <taxon>Bryopsida</taxon>
        <taxon>Funariidae</taxon>
        <taxon>Funariales</taxon>
        <taxon>Funariaceae</taxon>
        <taxon>Physcomitrium</taxon>
    </lineage>
</organism>
<dbReference type="EnsemblPlants" id="Pp3c17_20130V3.1">
    <property type="protein sequence ID" value="Pp3c17_20130V3.1"/>
    <property type="gene ID" value="Pp3c17_20130"/>
</dbReference>
<dbReference type="RefSeq" id="XP_024400850.1">
    <property type="nucleotide sequence ID" value="XM_024545082.2"/>
</dbReference>
<protein>
    <submittedName>
        <fullName evidence="2 3">Uncharacterized protein</fullName>
    </submittedName>
</protein>
<gene>
    <name evidence="3" type="primary">LOC112294533</name>
    <name evidence="2" type="ORF">PHYPA_022360</name>
</gene>